<evidence type="ECO:0000313" key="2">
    <source>
        <dbReference type="Proteomes" id="UP000304148"/>
    </source>
</evidence>
<dbReference type="InterPro" id="IPR003737">
    <property type="entry name" value="GlcNAc_PI_deacetylase-related"/>
</dbReference>
<accession>A0A383RAL8</accession>
<dbReference type="InterPro" id="IPR023841">
    <property type="entry name" value="BshB2"/>
</dbReference>
<reference evidence="2" key="1">
    <citation type="submission" date="2018-08" db="EMBL/GenBank/DDBJ databases">
        <authorList>
            <person name="Chevrot R."/>
        </authorList>
    </citation>
    <scope>NUCLEOTIDE SEQUENCE [LARGE SCALE GENOMIC DNA]</scope>
</reference>
<sequence length="218" mass="24627">MESQQRIVVVLPHPDDEGIIAGTLARHIHQGMPVTYACLTLGEMGRNMGNPLFANRVTLPLIRKQELFEACQRIGIEDIRMWGYHDKTIEFEQQEKLARRIADLLVELKPAIVYTFYPGHSVHPDHDATGAAVVQAVKLLPASERPSVLCIAFSSNRKAALGEPSVVNDVSDFVEQKIHAIHAHQSQVRFLLDNGTLEDPAFRAKYSKEVFWEYRFVN</sequence>
<dbReference type="PANTHER" id="PTHR12993:SF27">
    <property type="entry name" value="N-ACETYL-ALPHA-D-GLUCOSAMINYL L-MALATE DEACETYLASE 2-RELATED"/>
    <property type="match status" value="1"/>
</dbReference>
<dbReference type="EMBL" id="LS992241">
    <property type="protein sequence ID" value="SYX83632.1"/>
    <property type="molecule type" value="Genomic_DNA"/>
</dbReference>
<dbReference type="EC" id="3.5.1.-" evidence="1"/>
<dbReference type="Pfam" id="PF02585">
    <property type="entry name" value="PIG-L"/>
    <property type="match status" value="1"/>
</dbReference>
<dbReference type="GO" id="GO:0016811">
    <property type="term" value="F:hydrolase activity, acting on carbon-nitrogen (but not peptide) bonds, in linear amides"/>
    <property type="evidence" value="ECO:0007669"/>
    <property type="project" value="TreeGrafter"/>
</dbReference>
<organism evidence="1 2">
    <name type="scientific">Paenibacillus alvei</name>
    <name type="common">Bacillus alvei</name>
    <dbReference type="NCBI Taxonomy" id="44250"/>
    <lineage>
        <taxon>Bacteria</taxon>
        <taxon>Bacillati</taxon>
        <taxon>Bacillota</taxon>
        <taxon>Bacilli</taxon>
        <taxon>Bacillales</taxon>
        <taxon>Paenibacillaceae</taxon>
        <taxon>Paenibacillus</taxon>
    </lineage>
</organism>
<dbReference type="PANTHER" id="PTHR12993">
    <property type="entry name" value="N-ACETYLGLUCOSAMINYL-PHOSPHATIDYLINOSITOL DE-N-ACETYLASE-RELATED"/>
    <property type="match status" value="1"/>
</dbReference>
<proteinExistence type="predicted"/>
<dbReference type="Proteomes" id="UP000304148">
    <property type="component" value="Chromosome"/>
</dbReference>
<protein>
    <submittedName>
        <fullName evidence="1">Malate N-acetylglucosamine deacetylase (Second enzyme)</fullName>
        <ecNumber evidence="1">3.5.1.-</ecNumber>
    </submittedName>
</protein>
<keyword evidence="1" id="KW-0378">Hydrolase</keyword>
<dbReference type="NCBIfam" id="TIGR04000">
    <property type="entry name" value="thiol_BshB2"/>
    <property type="match status" value="1"/>
</dbReference>
<dbReference type="Gene3D" id="3.40.50.10320">
    <property type="entry name" value="LmbE-like"/>
    <property type="match status" value="1"/>
</dbReference>
<dbReference type="InterPro" id="IPR024078">
    <property type="entry name" value="LmbE-like_dom_sf"/>
</dbReference>
<dbReference type="RefSeq" id="WP_138185687.1">
    <property type="nucleotide sequence ID" value="NZ_LS992241.1"/>
</dbReference>
<evidence type="ECO:0000313" key="1">
    <source>
        <dbReference type="EMBL" id="SYX83632.1"/>
    </source>
</evidence>
<name>A0A383RAL8_PAEAL</name>
<gene>
    <name evidence="1" type="primary">bshBB</name>
    <name evidence="1" type="ORF">PBLR_12054</name>
</gene>
<dbReference type="AlphaFoldDB" id="A0A383RAL8"/>
<dbReference type="SUPFAM" id="SSF102588">
    <property type="entry name" value="LmbE-like"/>
    <property type="match status" value="1"/>
</dbReference>